<name>A0A6C0L1E1_9ZZZZ</name>
<proteinExistence type="predicted"/>
<evidence type="ECO:0000256" key="1">
    <source>
        <dbReference type="SAM" id="MobiDB-lite"/>
    </source>
</evidence>
<organism evidence="2">
    <name type="scientific">viral metagenome</name>
    <dbReference type="NCBI Taxonomy" id="1070528"/>
    <lineage>
        <taxon>unclassified sequences</taxon>
        <taxon>metagenomes</taxon>
        <taxon>organismal metagenomes</taxon>
    </lineage>
</organism>
<accession>A0A6C0L1E1</accession>
<sequence>MDSNLNNNMNMIPNKQNLNQKNPKHLLFFSEMCKHSDELLGNLKHKNLIDKVHLVCIDNRYSENNVTHIYLNQKQTMPLPPMITCVPTLCIMPNYEILKGGQIMEYFAPMSKNIQEERQQINMEPNAFSLESETNGSFGVSSDSFSFWDTDNDDLSAQGNGGTRQMYTYASIEATNSHAEQIYTPSEETSDKNTPVSLDQIQQQRNNEL</sequence>
<reference evidence="2" key="1">
    <citation type="journal article" date="2020" name="Nature">
        <title>Giant virus diversity and host interactions through global metagenomics.</title>
        <authorList>
            <person name="Schulz F."/>
            <person name="Roux S."/>
            <person name="Paez-Espino D."/>
            <person name="Jungbluth S."/>
            <person name="Walsh D.A."/>
            <person name="Denef V.J."/>
            <person name="McMahon K.D."/>
            <person name="Konstantinidis K.T."/>
            <person name="Eloe-Fadrosh E.A."/>
            <person name="Kyrpides N.C."/>
            <person name="Woyke T."/>
        </authorList>
    </citation>
    <scope>NUCLEOTIDE SEQUENCE</scope>
    <source>
        <strain evidence="2">GVMAG-S-ERX555907-102</strain>
    </source>
</reference>
<feature type="region of interest" description="Disordered" evidence="1">
    <location>
        <begin position="185"/>
        <end position="209"/>
    </location>
</feature>
<dbReference type="AlphaFoldDB" id="A0A6C0L1E1"/>
<protein>
    <recommendedName>
        <fullName evidence="3">Thioredoxin-like fold domain-containing protein</fullName>
    </recommendedName>
</protein>
<evidence type="ECO:0008006" key="3">
    <source>
        <dbReference type="Google" id="ProtNLM"/>
    </source>
</evidence>
<dbReference type="EMBL" id="MN741006">
    <property type="protein sequence ID" value="QHU22368.1"/>
    <property type="molecule type" value="Genomic_DNA"/>
</dbReference>
<evidence type="ECO:0000313" key="2">
    <source>
        <dbReference type="EMBL" id="QHU22368.1"/>
    </source>
</evidence>